<dbReference type="AlphaFoldDB" id="A0A9Q3D5K7"/>
<organism evidence="1 2">
    <name type="scientific">Austropuccinia psidii MF-1</name>
    <dbReference type="NCBI Taxonomy" id="1389203"/>
    <lineage>
        <taxon>Eukaryota</taxon>
        <taxon>Fungi</taxon>
        <taxon>Dikarya</taxon>
        <taxon>Basidiomycota</taxon>
        <taxon>Pucciniomycotina</taxon>
        <taxon>Pucciniomycetes</taxon>
        <taxon>Pucciniales</taxon>
        <taxon>Sphaerophragmiaceae</taxon>
        <taxon>Austropuccinia</taxon>
    </lineage>
</organism>
<evidence type="ECO:0000313" key="1">
    <source>
        <dbReference type="EMBL" id="MBW0495922.1"/>
    </source>
</evidence>
<evidence type="ECO:0000313" key="2">
    <source>
        <dbReference type="Proteomes" id="UP000765509"/>
    </source>
</evidence>
<sequence>MDKLPIGLMGPPLEIQTKSVRLVTNPSKGHRSFPMDPGPHSFQNGFFFSKVPFLENVSTKGQKFEEDRFQKQQLNPINTNLYLQTGCKINHAEFPKGDTVHLFSKIKVRDDPRRSFQLFKNHYIIWTTQASHTAFIQSNLYAIDPSGQSNLIL</sequence>
<proteinExistence type="predicted"/>
<dbReference type="Proteomes" id="UP000765509">
    <property type="component" value="Unassembled WGS sequence"/>
</dbReference>
<comment type="caution">
    <text evidence="1">The sequence shown here is derived from an EMBL/GenBank/DDBJ whole genome shotgun (WGS) entry which is preliminary data.</text>
</comment>
<keyword evidence="2" id="KW-1185">Reference proteome</keyword>
<name>A0A9Q3D5K7_9BASI</name>
<dbReference type="EMBL" id="AVOT02013355">
    <property type="protein sequence ID" value="MBW0495922.1"/>
    <property type="molecule type" value="Genomic_DNA"/>
</dbReference>
<accession>A0A9Q3D5K7</accession>
<reference evidence="1" key="1">
    <citation type="submission" date="2021-03" db="EMBL/GenBank/DDBJ databases">
        <title>Draft genome sequence of rust myrtle Austropuccinia psidii MF-1, a brazilian biotype.</title>
        <authorList>
            <person name="Quecine M.C."/>
            <person name="Pachon D.M.R."/>
            <person name="Bonatelli M.L."/>
            <person name="Correr F.H."/>
            <person name="Franceschini L.M."/>
            <person name="Leite T.F."/>
            <person name="Margarido G.R.A."/>
            <person name="Almeida C.A."/>
            <person name="Ferrarezi J.A."/>
            <person name="Labate C.A."/>
        </authorList>
    </citation>
    <scope>NUCLEOTIDE SEQUENCE</scope>
    <source>
        <strain evidence="1">MF-1</strain>
    </source>
</reference>
<protein>
    <submittedName>
        <fullName evidence="1">Uncharacterized protein</fullName>
    </submittedName>
</protein>
<gene>
    <name evidence="1" type="ORF">O181_035637</name>
</gene>